<accession>A0A143YBN0</accession>
<dbReference type="EMBL" id="FJNB01000002">
    <property type="protein sequence ID" value="CZQ84946.1"/>
    <property type="molecule type" value="Genomic_DNA"/>
</dbReference>
<dbReference type="Proteomes" id="UP000199280">
    <property type="component" value="Unassembled WGS sequence"/>
</dbReference>
<evidence type="ECO:0000313" key="5">
    <source>
        <dbReference type="Proteomes" id="UP000076878"/>
    </source>
</evidence>
<dbReference type="AlphaFoldDB" id="A0A143YBN0"/>
<dbReference type="EMBL" id="FNYT01000047">
    <property type="protein sequence ID" value="SEJ96026.1"/>
    <property type="molecule type" value="Genomic_DNA"/>
</dbReference>
<feature type="domain" description="Activator of Hsp90 ATPase homologue 1/2-like C-terminal" evidence="2">
    <location>
        <begin position="28"/>
        <end position="120"/>
    </location>
</feature>
<gene>
    <name evidence="4" type="ORF">SAMN05216375_1479</name>
    <name evidence="3" type="ORF">TR210_411</name>
</gene>
<dbReference type="STRING" id="640938.TR210_411"/>
<organism evidence="3 5">
    <name type="scientific">Trichococcus ilyis</name>
    <dbReference type="NCBI Taxonomy" id="640938"/>
    <lineage>
        <taxon>Bacteria</taxon>
        <taxon>Bacillati</taxon>
        <taxon>Bacillota</taxon>
        <taxon>Bacilli</taxon>
        <taxon>Lactobacillales</taxon>
        <taxon>Carnobacteriaceae</taxon>
        <taxon>Trichococcus</taxon>
    </lineage>
</organism>
<proteinExistence type="inferred from homology"/>
<sequence length="176" mass="20119">MYATTKKQNGSTIVEFNRVIPHPISSVWQMLTVNEQLQPGGKIKFDFGNGIYERMTILKVSEPTSFAFSWDKNTMRFELSETADGQTSLKLSEDIIEVTAHTPRDIAGWHACLDRIAVILDGLSVKPGPAENWDDLYQYYKIAFETFLISRKRNRLIGSPQTVPISRFFTFFINAF</sequence>
<comment type="similarity">
    <text evidence="1">Belongs to the AHA1 family.</text>
</comment>
<dbReference type="Pfam" id="PF08327">
    <property type="entry name" value="AHSA1"/>
    <property type="match status" value="1"/>
</dbReference>
<reference evidence="3 5" key="1">
    <citation type="submission" date="2016-02" db="EMBL/GenBank/DDBJ databases">
        <authorList>
            <person name="Wen L."/>
            <person name="He K."/>
            <person name="Yang H."/>
        </authorList>
    </citation>
    <scope>NUCLEOTIDE SEQUENCE [LARGE SCALE GENOMIC DNA]</scope>
    <source>
        <strain evidence="3">Trichococcus_R210</strain>
    </source>
</reference>
<protein>
    <submittedName>
        <fullName evidence="4">Uncharacterized conserved protein YndB, AHSA1/START domain</fullName>
    </submittedName>
</protein>
<name>A0A143YBN0_9LACT</name>
<dbReference type="Proteomes" id="UP000076878">
    <property type="component" value="Unassembled WGS sequence"/>
</dbReference>
<dbReference type="SUPFAM" id="SSF55961">
    <property type="entry name" value="Bet v1-like"/>
    <property type="match status" value="1"/>
</dbReference>
<evidence type="ECO:0000313" key="4">
    <source>
        <dbReference type="EMBL" id="SEJ96026.1"/>
    </source>
</evidence>
<dbReference type="RefSeq" id="WP_084253762.1">
    <property type="nucleotide sequence ID" value="NZ_FJNB01000002.1"/>
</dbReference>
<keyword evidence="6" id="KW-1185">Reference proteome</keyword>
<evidence type="ECO:0000256" key="1">
    <source>
        <dbReference type="ARBA" id="ARBA00006817"/>
    </source>
</evidence>
<dbReference type="InterPro" id="IPR013538">
    <property type="entry name" value="ASHA1/2-like_C"/>
</dbReference>
<dbReference type="OrthoDB" id="9803476at2"/>
<evidence type="ECO:0000259" key="2">
    <source>
        <dbReference type="Pfam" id="PF08327"/>
    </source>
</evidence>
<reference evidence="4 6" key="2">
    <citation type="submission" date="2016-10" db="EMBL/GenBank/DDBJ databases">
        <authorList>
            <person name="Varghese N."/>
            <person name="Submissions S."/>
        </authorList>
    </citation>
    <scope>NUCLEOTIDE SEQUENCE [LARGE SCALE GENOMIC DNA]</scope>
    <source>
        <strain evidence="4 6">DSM 22150</strain>
    </source>
</reference>
<evidence type="ECO:0000313" key="3">
    <source>
        <dbReference type="EMBL" id="CZQ84946.1"/>
    </source>
</evidence>
<dbReference type="InterPro" id="IPR023393">
    <property type="entry name" value="START-like_dom_sf"/>
</dbReference>
<evidence type="ECO:0000313" key="6">
    <source>
        <dbReference type="Proteomes" id="UP000199280"/>
    </source>
</evidence>
<dbReference type="Gene3D" id="3.30.530.20">
    <property type="match status" value="1"/>
</dbReference>